<feature type="region of interest" description="Disordered" evidence="1">
    <location>
        <begin position="21"/>
        <end position="97"/>
    </location>
</feature>
<feature type="compositionally biased region" description="Basic and acidic residues" evidence="1">
    <location>
        <begin position="68"/>
        <end position="77"/>
    </location>
</feature>
<organism evidence="2 3">
    <name type="scientific">Methylophilus luteus</name>
    <dbReference type="NCBI Taxonomy" id="640108"/>
    <lineage>
        <taxon>Bacteria</taxon>
        <taxon>Pseudomonadati</taxon>
        <taxon>Pseudomonadota</taxon>
        <taxon>Betaproteobacteria</taxon>
        <taxon>Nitrosomonadales</taxon>
        <taxon>Methylophilaceae</taxon>
        <taxon>Methylophilus</taxon>
    </lineage>
</organism>
<dbReference type="Proteomes" id="UP001597128">
    <property type="component" value="Unassembled WGS sequence"/>
</dbReference>
<protein>
    <recommendedName>
        <fullName evidence="4">Secreted protein</fullName>
    </recommendedName>
</protein>
<evidence type="ECO:0000313" key="3">
    <source>
        <dbReference type="Proteomes" id="UP001597128"/>
    </source>
</evidence>
<proteinExistence type="predicted"/>
<evidence type="ECO:0000313" key="2">
    <source>
        <dbReference type="EMBL" id="MFD0913403.1"/>
    </source>
</evidence>
<gene>
    <name evidence="2" type="ORF">ACFQ1Z_07585</name>
</gene>
<reference evidence="3" key="1">
    <citation type="journal article" date="2019" name="Int. J. Syst. Evol. Microbiol.">
        <title>The Global Catalogue of Microorganisms (GCM) 10K type strain sequencing project: providing services to taxonomists for standard genome sequencing and annotation.</title>
        <authorList>
            <consortium name="The Broad Institute Genomics Platform"/>
            <consortium name="The Broad Institute Genome Sequencing Center for Infectious Disease"/>
            <person name="Wu L."/>
            <person name="Ma J."/>
        </authorList>
    </citation>
    <scope>NUCLEOTIDE SEQUENCE [LARGE SCALE GENOMIC DNA]</scope>
    <source>
        <strain evidence="3">CCUG 58412</strain>
    </source>
</reference>
<dbReference type="RefSeq" id="WP_379056754.1">
    <property type="nucleotide sequence ID" value="NZ_JBHTKB010000001.1"/>
</dbReference>
<dbReference type="PROSITE" id="PS51257">
    <property type="entry name" value="PROKAR_LIPOPROTEIN"/>
    <property type="match status" value="1"/>
</dbReference>
<dbReference type="EMBL" id="JBHTKB010000001">
    <property type="protein sequence ID" value="MFD0913403.1"/>
    <property type="molecule type" value="Genomic_DNA"/>
</dbReference>
<accession>A0ABW3F6B4</accession>
<feature type="compositionally biased region" description="Low complexity" evidence="1">
    <location>
        <begin position="28"/>
        <end position="48"/>
    </location>
</feature>
<evidence type="ECO:0000256" key="1">
    <source>
        <dbReference type="SAM" id="MobiDB-lite"/>
    </source>
</evidence>
<name>A0ABW3F6B4_9PROT</name>
<sequence>MRWNTYLLTLFLVVGLAACGKEEPPAPETAAPAAEQPAATDAPAAAKSSGGGGYEPAEDERVPGITVSKEELEKQLEAARASTPQPEIPGEEGAKAE</sequence>
<keyword evidence="3" id="KW-1185">Reference proteome</keyword>
<evidence type="ECO:0008006" key="4">
    <source>
        <dbReference type="Google" id="ProtNLM"/>
    </source>
</evidence>
<comment type="caution">
    <text evidence="2">The sequence shown here is derived from an EMBL/GenBank/DDBJ whole genome shotgun (WGS) entry which is preliminary data.</text>
</comment>